<gene>
    <name evidence="1" type="ORF">SAMN05421818_10468</name>
</gene>
<protein>
    <recommendedName>
        <fullName evidence="3">DUF3298 domain-containing protein</fullName>
    </recommendedName>
</protein>
<accession>A0A1G8CIJ7</accession>
<organism evidence="1 2">
    <name type="scientific">Myroides phaeus</name>
    <dbReference type="NCBI Taxonomy" id="702745"/>
    <lineage>
        <taxon>Bacteria</taxon>
        <taxon>Pseudomonadati</taxon>
        <taxon>Bacteroidota</taxon>
        <taxon>Flavobacteriia</taxon>
        <taxon>Flavobacteriales</taxon>
        <taxon>Flavobacteriaceae</taxon>
        <taxon>Myroides</taxon>
    </lineage>
</organism>
<dbReference type="STRING" id="702745.SAMN05421818_10468"/>
<dbReference type="RefSeq" id="WP_090406138.1">
    <property type="nucleotide sequence ID" value="NZ_FNDQ01000004.1"/>
</dbReference>
<proteinExistence type="predicted"/>
<evidence type="ECO:0008006" key="3">
    <source>
        <dbReference type="Google" id="ProtNLM"/>
    </source>
</evidence>
<evidence type="ECO:0000313" key="2">
    <source>
        <dbReference type="Proteomes" id="UP000243588"/>
    </source>
</evidence>
<evidence type="ECO:0000313" key="1">
    <source>
        <dbReference type="EMBL" id="SDH45255.1"/>
    </source>
</evidence>
<name>A0A1G8CIJ7_9FLAO</name>
<keyword evidence="2" id="KW-1185">Reference proteome</keyword>
<dbReference type="EMBL" id="FNDQ01000004">
    <property type="protein sequence ID" value="SDH45255.1"/>
    <property type="molecule type" value="Genomic_DNA"/>
</dbReference>
<dbReference type="AlphaFoldDB" id="A0A1G8CIJ7"/>
<sequence length="406" mass="47110">MNYKTQTLFILLLLPFFTIYAQFNLSREIKSNVRLTTVELPNAITNYYEGLIDNKHPISISITHLDNQITAVYTDYYQKEAINLYGQYDYNSTYNYNTKAFNPPYFTFFASGLRNATKAHTSFFMMQVEPYDAETLVITEHYLNKAVNTKLYLTKQPTNHTYIKKFNTAEFIEQAQVKTALEGAYNLQDLHKTQWLYPTIAHTNAAIEKEINRKIEALVVNSVADFTTVEDELVYHLQNNRQTILDQPITYSTPNLQAWDILINSLPPDSLHYAIHNVKVAYNANNIIQLNSHSVHWSGDTVPIAYETKLINTNTGNYITFDECFLPQAKEVIYNYLLQHHWEPTTIDRDITDKMFGINNYGISYQFYEAPLLHVSLKQQNITVPFKLLNKYIKANGPLGVFKRKK</sequence>
<dbReference type="Proteomes" id="UP000243588">
    <property type="component" value="Unassembled WGS sequence"/>
</dbReference>
<reference evidence="2" key="1">
    <citation type="submission" date="2016-10" db="EMBL/GenBank/DDBJ databases">
        <authorList>
            <person name="Varghese N."/>
            <person name="Submissions S."/>
        </authorList>
    </citation>
    <scope>NUCLEOTIDE SEQUENCE [LARGE SCALE GENOMIC DNA]</scope>
    <source>
        <strain evidence="2">DSM 23313</strain>
    </source>
</reference>